<dbReference type="HOGENOM" id="CLU_1962960_0_0_1"/>
<proteinExistence type="predicted"/>
<reference evidence="1" key="2">
    <citation type="submission" date="2015-03" db="UniProtKB">
        <authorList>
            <consortium name="EnsemblPlants"/>
        </authorList>
    </citation>
    <scope>IDENTIFICATION</scope>
</reference>
<reference evidence="1" key="1">
    <citation type="journal article" date="2009" name="Rice">
        <title>De Novo Next Generation Sequencing of Plant Genomes.</title>
        <authorList>
            <person name="Rounsley S."/>
            <person name="Marri P.R."/>
            <person name="Yu Y."/>
            <person name="He R."/>
            <person name="Sisneros N."/>
            <person name="Goicoechea J.L."/>
            <person name="Lee S.J."/>
            <person name="Angelova A."/>
            <person name="Kudrna D."/>
            <person name="Luo M."/>
            <person name="Affourtit J."/>
            <person name="Desany B."/>
            <person name="Knight J."/>
            <person name="Niazi F."/>
            <person name="Egholm M."/>
            <person name="Wing R.A."/>
        </authorList>
    </citation>
    <scope>NUCLEOTIDE SEQUENCE [LARGE SCALE GENOMIC DNA]</scope>
    <source>
        <strain evidence="1">cv. IRGC 105608</strain>
    </source>
</reference>
<evidence type="ECO:0000313" key="1">
    <source>
        <dbReference type="EnsemblPlants" id="OBART07G05220.1"/>
    </source>
</evidence>
<dbReference type="EnsemblPlants" id="OBART07G05220.1">
    <property type="protein sequence ID" value="OBART07G05220.1"/>
    <property type="gene ID" value="OBART07G05220"/>
</dbReference>
<name>A0A0D3GN05_9ORYZ</name>
<dbReference type="Proteomes" id="UP000026960">
    <property type="component" value="Chromosome 7"/>
</dbReference>
<dbReference type="Gramene" id="OBART07G05220.1">
    <property type="protein sequence ID" value="OBART07G05220.1"/>
    <property type="gene ID" value="OBART07G05220"/>
</dbReference>
<organism evidence="1">
    <name type="scientific">Oryza barthii</name>
    <dbReference type="NCBI Taxonomy" id="65489"/>
    <lineage>
        <taxon>Eukaryota</taxon>
        <taxon>Viridiplantae</taxon>
        <taxon>Streptophyta</taxon>
        <taxon>Embryophyta</taxon>
        <taxon>Tracheophyta</taxon>
        <taxon>Spermatophyta</taxon>
        <taxon>Magnoliopsida</taxon>
        <taxon>Liliopsida</taxon>
        <taxon>Poales</taxon>
        <taxon>Poaceae</taxon>
        <taxon>BOP clade</taxon>
        <taxon>Oryzoideae</taxon>
        <taxon>Oryzeae</taxon>
        <taxon>Oryzinae</taxon>
        <taxon>Oryza</taxon>
    </lineage>
</organism>
<keyword evidence="2" id="KW-1185">Reference proteome</keyword>
<dbReference type="PaxDb" id="65489-OBART07G05220.1"/>
<sequence>MHTTTASCLQRQPARRGRRRWRPAWRVRRVRWRRPAWRERRVRWWRRRPRCEEERLVGVARSSTHERWPAGDAGAGVPHVGRACVVVEHRCVSHGFVGGERRVKTQSGLNDGSFPLLRVLSCCHTPQG</sequence>
<evidence type="ECO:0000313" key="2">
    <source>
        <dbReference type="Proteomes" id="UP000026960"/>
    </source>
</evidence>
<dbReference type="AlphaFoldDB" id="A0A0D3GN05"/>
<accession>A0A0D3GN05</accession>
<protein>
    <submittedName>
        <fullName evidence="1">Uncharacterized protein</fullName>
    </submittedName>
</protein>